<evidence type="ECO:0000313" key="6">
    <source>
        <dbReference type="EMBL" id="VIO62979.1"/>
    </source>
</evidence>
<evidence type="ECO:0000259" key="5">
    <source>
        <dbReference type="Pfam" id="PF04082"/>
    </source>
</evidence>
<dbReference type="CDD" id="cd12148">
    <property type="entry name" value="fungal_TF_MHR"/>
    <property type="match status" value="1"/>
</dbReference>
<evidence type="ECO:0000256" key="2">
    <source>
        <dbReference type="ARBA" id="ARBA00022723"/>
    </source>
</evidence>
<dbReference type="PANTHER" id="PTHR46910:SF3">
    <property type="entry name" value="HALOTOLERANCE PROTEIN 9-RELATED"/>
    <property type="match status" value="1"/>
</dbReference>
<feature type="domain" description="Xylanolytic transcriptional activator regulatory" evidence="5">
    <location>
        <begin position="115"/>
        <end position="253"/>
    </location>
</feature>
<dbReference type="GO" id="GO:0003677">
    <property type="term" value="F:DNA binding"/>
    <property type="evidence" value="ECO:0007669"/>
    <property type="project" value="UniProtKB-KW"/>
</dbReference>
<protein>
    <recommendedName>
        <fullName evidence="5">Xylanolytic transcriptional activator regulatory domain-containing protein</fullName>
    </recommendedName>
</protein>
<proteinExistence type="predicted"/>
<accession>A0A2H3G3A9</accession>
<keyword evidence="4" id="KW-0539">Nucleus</keyword>
<gene>
    <name evidence="6" type="ORF">FUG_LOCUS510306</name>
</gene>
<keyword evidence="2" id="KW-0479">Metal-binding</keyword>
<comment type="subcellular location">
    <subcellularLocation>
        <location evidence="1">Nucleus</location>
    </subcellularLocation>
</comment>
<dbReference type="InterPro" id="IPR050987">
    <property type="entry name" value="AtrR-like"/>
</dbReference>
<evidence type="ECO:0000256" key="1">
    <source>
        <dbReference type="ARBA" id="ARBA00004123"/>
    </source>
</evidence>
<sequence length="520" mass="58716">MVRLPRAEDMRRLVEVCRQRLSAYLPRVDYNEIDSQAVQPVSSSNSGTGSVLTESKDFLLFSQLYITMSLGKVLLNQSSCQEVSHARSLYHQALSLVDPVPPIPAHWLGLAKLHFLRAVFLMQGDDLQTAVQAISSSIQFAWQSRLNDQNSWISCSSGEVRSRRTLWWAIYCFDRRLSQKVGKPYNISDKEVAVDDPISREQMTLCQELEVCPDNIRQEELYLQLLVDLSRLWGKIWDKFFRAGSKASNDDQEVELMGLRISHLHRSVPRVFRWSNSVLSNDARNAEPNLQTTQRLVIHTRYLLLRLLVRQSPLRTEPVSVEQARFCHVLASELVEILAAVIDHYTLPRIQPVSYFLTSTLIECSYHLARILRNPLCDTERPAATITFGKLVEMLRMLAPTVKTAQRAIAILQSYTTSTAEDSFVSTIQSSGFPRLHGYENDFVSMAEYWPSISPSSSDFAQNLAGYYPNAVDMTGVSPGVEGVLNPADFGIQMPADGMATGTVEMEDSSFPPFYMPYIG</sequence>
<dbReference type="GO" id="GO:0005634">
    <property type="term" value="C:nucleus"/>
    <property type="evidence" value="ECO:0007669"/>
    <property type="project" value="UniProtKB-SubCell"/>
</dbReference>
<dbReference type="PANTHER" id="PTHR46910">
    <property type="entry name" value="TRANSCRIPTION FACTOR PDR1"/>
    <property type="match status" value="1"/>
</dbReference>
<dbReference type="GO" id="GO:0008270">
    <property type="term" value="F:zinc ion binding"/>
    <property type="evidence" value="ECO:0007669"/>
    <property type="project" value="InterPro"/>
</dbReference>
<organism evidence="6">
    <name type="scientific">Gibberella zeae</name>
    <name type="common">Wheat head blight fungus</name>
    <name type="synonym">Fusarium graminearum</name>
    <dbReference type="NCBI Taxonomy" id="5518"/>
    <lineage>
        <taxon>Eukaryota</taxon>
        <taxon>Fungi</taxon>
        <taxon>Dikarya</taxon>
        <taxon>Ascomycota</taxon>
        <taxon>Pezizomycotina</taxon>
        <taxon>Sordariomycetes</taxon>
        <taxon>Hypocreomycetidae</taxon>
        <taxon>Hypocreales</taxon>
        <taxon>Nectriaceae</taxon>
        <taxon>Fusarium</taxon>
    </lineage>
</organism>
<dbReference type="AlphaFoldDB" id="A0A2H3G3A9"/>
<dbReference type="GO" id="GO:0006351">
    <property type="term" value="P:DNA-templated transcription"/>
    <property type="evidence" value="ECO:0007669"/>
    <property type="project" value="InterPro"/>
</dbReference>
<dbReference type="InterPro" id="IPR007219">
    <property type="entry name" value="XnlR_reg_dom"/>
</dbReference>
<keyword evidence="3" id="KW-0238">DNA-binding</keyword>
<evidence type="ECO:0000256" key="3">
    <source>
        <dbReference type="ARBA" id="ARBA00023125"/>
    </source>
</evidence>
<reference evidence="6" key="1">
    <citation type="submission" date="2019-04" db="EMBL/GenBank/DDBJ databases">
        <authorList>
            <person name="Melise S."/>
            <person name="Noan J."/>
            <person name="Okalmin O."/>
        </authorList>
    </citation>
    <scope>NUCLEOTIDE SEQUENCE</scope>
    <source>
        <strain evidence="6">FN9</strain>
    </source>
</reference>
<dbReference type="GO" id="GO:0003700">
    <property type="term" value="F:DNA-binding transcription factor activity"/>
    <property type="evidence" value="ECO:0007669"/>
    <property type="project" value="InterPro"/>
</dbReference>
<name>A0A2H3G3A9_GIBZA</name>
<dbReference type="Pfam" id="PF04082">
    <property type="entry name" value="Fungal_trans"/>
    <property type="match status" value="1"/>
</dbReference>
<dbReference type="EMBL" id="CAAKMV010000171">
    <property type="protein sequence ID" value="VIO62979.1"/>
    <property type="molecule type" value="Genomic_DNA"/>
</dbReference>
<evidence type="ECO:0000256" key="4">
    <source>
        <dbReference type="ARBA" id="ARBA00023242"/>
    </source>
</evidence>